<keyword evidence="7" id="KW-1185">Reference proteome</keyword>
<keyword evidence="1" id="KW-0694">RNA-binding</keyword>
<feature type="compositionally biased region" description="Acidic residues" evidence="2">
    <location>
        <begin position="129"/>
        <end position="154"/>
    </location>
</feature>
<dbReference type="EMBL" id="LT608180">
    <property type="protein sequence ID" value="SCM25932.1"/>
    <property type="molecule type" value="Genomic_DNA"/>
</dbReference>
<dbReference type="Proteomes" id="UP000195489">
    <property type="component" value="Chromosome 14"/>
</dbReference>
<dbReference type="GeneID" id="3489976"/>
<feature type="compositionally biased region" description="Basic and acidic residues" evidence="2">
    <location>
        <begin position="90"/>
        <end position="104"/>
    </location>
</feature>
<evidence type="ECO:0000313" key="5">
    <source>
        <dbReference type="EMBL" id="SCN62686.1"/>
    </source>
</evidence>
<evidence type="ECO:0000313" key="9">
    <source>
        <dbReference type="Proteomes" id="UP000507163"/>
    </source>
</evidence>
<dbReference type="GO" id="GO:0003723">
    <property type="term" value="F:RNA binding"/>
    <property type="evidence" value="ECO:0007669"/>
    <property type="project" value="UniProtKB-UniRule"/>
</dbReference>
<evidence type="ECO:0000256" key="1">
    <source>
        <dbReference type="PROSITE-ProRule" id="PRU00176"/>
    </source>
</evidence>
<dbReference type="SUPFAM" id="SSF54928">
    <property type="entry name" value="RNA-binding domain, RBD"/>
    <property type="match status" value="1"/>
</dbReference>
<dbReference type="InterPro" id="IPR000504">
    <property type="entry name" value="RRM_dom"/>
</dbReference>
<dbReference type="Gene3D" id="3.30.70.330">
    <property type="match status" value="1"/>
</dbReference>
<dbReference type="InterPro" id="IPR035979">
    <property type="entry name" value="RBD_domain_sf"/>
</dbReference>
<dbReference type="VEuPathDB" id="PlasmoDB:PCHAS_1411100"/>
<accession>A0A077TUB4</accession>
<protein>
    <submittedName>
        <fullName evidence="5">RNA-binding protein, putative</fullName>
    </submittedName>
</protein>
<dbReference type="KEGG" id="pcb:PCHAS_1411100"/>
<evidence type="ECO:0000313" key="7">
    <source>
        <dbReference type="Proteomes" id="UP000071118"/>
    </source>
</evidence>
<evidence type="ECO:0000313" key="6">
    <source>
        <dbReference type="EMBL" id="VTZ70787.1"/>
    </source>
</evidence>
<dbReference type="AlphaFoldDB" id="A0A077TUB4"/>
<feature type="region of interest" description="Disordered" evidence="2">
    <location>
        <begin position="90"/>
        <end position="154"/>
    </location>
</feature>
<dbReference type="Pfam" id="PF00076">
    <property type="entry name" value="RRM_1"/>
    <property type="match status" value="1"/>
</dbReference>
<evidence type="ECO:0000313" key="4">
    <source>
        <dbReference type="EMBL" id="SCM25932.1"/>
    </source>
</evidence>
<sequence>MAITNLCGMAEPQQPSTMKTFLTKTQHDIALTATDTRVFIKNIKTGVTMNQFKRSLEKYGALQVYFYEPKENDEGWAWVGFENKEAAERAIEDAEKAMEHKESSENNEVNSSVDKNEDNDNGSGSFYVEENEGSIENQENEVNEEENDNDEEDD</sequence>
<dbReference type="Proteomes" id="UP000071118">
    <property type="component" value="Chromosome 14"/>
</dbReference>
<dbReference type="InterPro" id="IPR012677">
    <property type="entry name" value="Nucleotide-bd_a/b_plait_sf"/>
</dbReference>
<reference evidence="6 7" key="1">
    <citation type="journal article" date="2014" name="BMC Biol.">
        <title>A comprehensive evaluation of rodent malaria parasite genomes and gene expression.</title>
        <authorList>
            <person name="Otto T.D."/>
            <person name="Bohme U."/>
            <person name="Jackson A.P."/>
            <person name="Hunt M."/>
            <person name="Franke-Fayard B."/>
            <person name="Hoeijmakers W.A."/>
            <person name="Religa A.A."/>
            <person name="Robertson L."/>
            <person name="Sanders M."/>
            <person name="Ogun S.A."/>
            <person name="Cunningham D."/>
            <person name="Erhart A."/>
            <person name="Billker O."/>
            <person name="Khan S.M."/>
            <person name="Stunnenberg H.G."/>
            <person name="Langhorne J."/>
            <person name="Holder A.A."/>
            <person name="Waters A.P."/>
            <person name="Newbold C.I."/>
            <person name="Pain A."/>
            <person name="Berriman M."/>
            <person name="Janse C.J."/>
        </authorList>
    </citation>
    <scope>NUCLEOTIDE SEQUENCE [LARGE SCALE GENOMIC DNA]</scope>
    <source>
        <strain evidence="6 7">AS</strain>
    </source>
</reference>
<reference evidence="6" key="2">
    <citation type="submission" date="2014-05" db="EMBL/GenBank/DDBJ databases">
        <authorList>
            <person name="Aslett M.A."/>
            <person name="De Silva N."/>
        </authorList>
    </citation>
    <scope>NUCLEOTIDE SEQUENCE</scope>
    <source>
        <strain evidence="6">AS</strain>
    </source>
</reference>
<dbReference type="RefSeq" id="XP_736966.1">
    <property type="nucleotide sequence ID" value="XM_731873.1"/>
</dbReference>
<evidence type="ECO:0000256" key="2">
    <source>
        <dbReference type="SAM" id="MobiDB-lite"/>
    </source>
</evidence>
<dbReference type="CDD" id="cd00590">
    <property type="entry name" value="RRM_SF"/>
    <property type="match status" value="1"/>
</dbReference>
<dbReference type="Proteomes" id="UP000507163">
    <property type="component" value="Chromosome 14"/>
</dbReference>
<name>A0A077TUB4_PLACU</name>
<organism evidence="5 8">
    <name type="scientific">Plasmodium chabaudi chabaudi</name>
    <dbReference type="NCBI Taxonomy" id="31271"/>
    <lineage>
        <taxon>Eukaryota</taxon>
        <taxon>Sar</taxon>
        <taxon>Alveolata</taxon>
        <taxon>Apicomplexa</taxon>
        <taxon>Aconoidasida</taxon>
        <taxon>Haemosporida</taxon>
        <taxon>Plasmodiidae</taxon>
        <taxon>Plasmodium</taxon>
        <taxon>Plasmodium (Vinckeia)</taxon>
    </lineage>
</organism>
<feature type="domain" description="RRM" evidence="3">
    <location>
        <begin position="36"/>
        <end position="116"/>
    </location>
</feature>
<dbReference type="EMBL" id="LT608166">
    <property type="protein sequence ID" value="SCN62686.1"/>
    <property type="molecule type" value="Genomic_DNA"/>
</dbReference>
<evidence type="ECO:0000313" key="8">
    <source>
        <dbReference type="Proteomes" id="UP000195489"/>
    </source>
</evidence>
<dbReference type="PROSITE" id="PS50102">
    <property type="entry name" value="RRM"/>
    <property type="match status" value="1"/>
</dbReference>
<evidence type="ECO:0000259" key="3">
    <source>
        <dbReference type="PROSITE" id="PS50102"/>
    </source>
</evidence>
<dbReference type="EMBL" id="LK022891">
    <property type="protein sequence ID" value="VTZ70787.1"/>
    <property type="molecule type" value="Genomic_DNA"/>
</dbReference>
<proteinExistence type="predicted"/>
<reference evidence="8 9" key="3">
    <citation type="submission" date="2016-08" db="EMBL/GenBank/DDBJ databases">
        <authorList>
            <consortium name="Pathogen Informatics"/>
        </authorList>
    </citation>
    <scope>NUCLEOTIDE SEQUENCE [LARGE SCALE GENOMIC DNA]</scope>
    <source>
        <strain evidence="4 9">AJ</strain>
        <strain evidence="6">AS</strain>
        <strain evidence="5 8">CB</strain>
    </source>
</reference>
<gene>
    <name evidence="4" type="ORF">PCHAJ_000428000</name>
    <name evidence="6" type="ORF">PCHAS_1411100</name>
    <name evidence="5" type="ORF">PCHCB_000432200</name>
</gene>
<dbReference type="OrthoDB" id="372632at2759"/>